<dbReference type="GO" id="GO:0005886">
    <property type="term" value="C:plasma membrane"/>
    <property type="evidence" value="ECO:0007669"/>
    <property type="project" value="UniProtKB-SubCell"/>
</dbReference>
<dbReference type="EMBL" id="DXBR01000058">
    <property type="protein sequence ID" value="HIZ39603.1"/>
    <property type="molecule type" value="Genomic_DNA"/>
</dbReference>
<gene>
    <name evidence="9" type="ORF">H9968_06730</name>
</gene>
<reference evidence="9" key="1">
    <citation type="journal article" date="2021" name="PeerJ">
        <title>Extensive microbial diversity within the chicken gut microbiome revealed by metagenomics and culture.</title>
        <authorList>
            <person name="Gilroy R."/>
            <person name="Ravi A."/>
            <person name="Getino M."/>
            <person name="Pursley I."/>
            <person name="Horton D.L."/>
            <person name="Alikhan N.F."/>
            <person name="Baker D."/>
            <person name="Gharbi K."/>
            <person name="Hall N."/>
            <person name="Watson M."/>
            <person name="Adriaenssens E.M."/>
            <person name="Foster-Nyarko E."/>
            <person name="Jarju S."/>
            <person name="Secka A."/>
            <person name="Antonio M."/>
            <person name="Oren A."/>
            <person name="Chaudhuri R.R."/>
            <person name="La Ragione R."/>
            <person name="Hildebrand F."/>
            <person name="Pallen M.J."/>
        </authorList>
    </citation>
    <scope>NUCLEOTIDE SEQUENCE</scope>
    <source>
        <strain evidence="9">CHK179-28034</strain>
    </source>
</reference>
<dbReference type="InterPro" id="IPR011606">
    <property type="entry name" value="Brnchd-chn_aa_trnsp_permease"/>
</dbReference>
<keyword evidence="6 8" id="KW-1133">Transmembrane helix</keyword>
<feature type="transmembrane region" description="Helical" evidence="8">
    <location>
        <begin position="210"/>
        <end position="229"/>
    </location>
</feature>
<evidence type="ECO:0000256" key="1">
    <source>
        <dbReference type="ARBA" id="ARBA00004651"/>
    </source>
</evidence>
<feature type="transmembrane region" description="Helical" evidence="8">
    <location>
        <begin position="52"/>
        <end position="77"/>
    </location>
</feature>
<dbReference type="AlphaFoldDB" id="A0A9D2ELB6"/>
<sequence length="233" mass="24729">MKGKYLKQGLRDGIPICFGYFAVSFAFGILAVESGCSIFESVLISFTNLTSAGQFAGLTVIAQAGTLLEMALTQLVINARYMLMSIALSQKVDSGFRGIWRWILGFGITDEIFAAAIQRDEPIAKSYFGGLMFLPVIGWTSGTFFGAFLGNVLPEILTNALGIALYGMFIAVVVPKSVEDKQVSAVVLLAVAISVLLKYVPVFAGISSGFAIIICAVIASAAGAVLFPVEEEV</sequence>
<comment type="subcellular location">
    <subcellularLocation>
        <location evidence="1">Cell membrane</location>
        <topology evidence="1">Multi-pass membrane protein</topology>
    </subcellularLocation>
</comment>
<dbReference type="Pfam" id="PF03591">
    <property type="entry name" value="AzlC"/>
    <property type="match status" value="1"/>
</dbReference>
<proteinExistence type="inferred from homology"/>
<dbReference type="Proteomes" id="UP000824049">
    <property type="component" value="Unassembled WGS sequence"/>
</dbReference>
<evidence type="ECO:0000256" key="7">
    <source>
        <dbReference type="ARBA" id="ARBA00023136"/>
    </source>
</evidence>
<comment type="similarity">
    <text evidence="2">Belongs to the AzlC family.</text>
</comment>
<keyword evidence="3" id="KW-0813">Transport</keyword>
<feature type="transmembrane region" description="Helical" evidence="8">
    <location>
        <begin position="156"/>
        <end position="174"/>
    </location>
</feature>
<organism evidence="9 10">
    <name type="scientific">Candidatus Anaerobutyricum stercoris</name>
    <dbReference type="NCBI Taxonomy" id="2838457"/>
    <lineage>
        <taxon>Bacteria</taxon>
        <taxon>Bacillati</taxon>
        <taxon>Bacillota</taxon>
        <taxon>Clostridia</taxon>
        <taxon>Lachnospirales</taxon>
        <taxon>Lachnospiraceae</taxon>
        <taxon>Anaerobutyricum</taxon>
    </lineage>
</organism>
<comment type="caution">
    <text evidence="9">The sequence shown here is derived from an EMBL/GenBank/DDBJ whole genome shotgun (WGS) entry which is preliminary data.</text>
</comment>
<feature type="transmembrane region" description="Helical" evidence="8">
    <location>
        <begin position="186"/>
        <end position="204"/>
    </location>
</feature>
<dbReference type="PANTHER" id="PTHR34979">
    <property type="entry name" value="INNER MEMBRANE PROTEIN YGAZ"/>
    <property type="match status" value="1"/>
</dbReference>
<evidence type="ECO:0000256" key="4">
    <source>
        <dbReference type="ARBA" id="ARBA00022475"/>
    </source>
</evidence>
<evidence type="ECO:0000256" key="8">
    <source>
        <dbReference type="SAM" id="Phobius"/>
    </source>
</evidence>
<evidence type="ECO:0000256" key="6">
    <source>
        <dbReference type="ARBA" id="ARBA00022989"/>
    </source>
</evidence>
<keyword evidence="7 8" id="KW-0472">Membrane</keyword>
<keyword evidence="4" id="KW-1003">Cell membrane</keyword>
<reference evidence="9" key="2">
    <citation type="submission" date="2021-04" db="EMBL/GenBank/DDBJ databases">
        <authorList>
            <person name="Gilroy R."/>
        </authorList>
    </citation>
    <scope>NUCLEOTIDE SEQUENCE</scope>
    <source>
        <strain evidence="9">CHK179-28034</strain>
    </source>
</reference>
<evidence type="ECO:0000256" key="2">
    <source>
        <dbReference type="ARBA" id="ARBA00010735"/>
    </source>
</evidence>
<dbReference type="GO" id="GO:1903785">
    <property type="term" value="P:L-valine transmembrane transport"/>
    <property type="evidence" value="ECO:0007669"/>
    <property type="project" value="TreeGrafter"/>
</dbReference>
<feature type="transmembrane region" description="Helical" evidence="8">
    <location>
        <begin position="127"/>
        <end position="150"/>
    </location>
</feature>
<keyword evidence="5 8" id="KW-0812">Transmembrane</keyword>
<evidence type="ECO:0000256" key="5">
    <source>
        <dbReference type="ARBA" id="ARBA00022692"/>
    </source>
</evidence>
<evidence type="ECO:0000313" key="9">
    <source>
        <dbReference type="EMBL" id="HIZ39603.1"/>
    </source>
</evidence>
<evidence type="ECO:0000313" key="10">
    <source>
        <dbReference type="Proteomes" id="UP000824049"/>
    </source>
</evidence>
<dbReference type="PANTHER" id="PTHR34979:SF1">
    <property type="entry name" value="INNER MEMBRANE PROTEIN YGAZ"/>
    <property type="match status" value="1"/>
</dbReference>
<accession>A0A9D2ELB6</accession>
<feature type="transmembrane region" description="Helical" evidence="8">
    <location>
        <begin position="12"/>
        <end position="32"/>
    </location>
</feature>
<protein>
    <submittedName>
        <fullName evidence="9">AzlC family ABC transporter permease</fullName>
    </submittedName>
</protein>
<evidence type="ECO:0000256" key="3">
    <source>
        <dbReference type="ARBA" id="ARBA00022448"/>
    </source>
</evidence>
<name>A0A9D2ELB6_9FIRM</name>